<name>A0ABN8XMS6_RANTA</name>
<accession>A0ABN8XMS6</accession>
<sequence length="154" mass="16938">MAVISVQCPGCDDRVMTRKAVLAFEVTGFSIMNMSIRFYEMLCFLQLTFKGLEQISRGQGCRGHCTGLVIFLWFETFQNKMLGGSDPQEIHHTHSWLDNGCLLWDVGSKHGQATGRKGKLLTSVPGKALGLPVSIPRGSWLQGDGAILNTHLAD</sequence>
<organism evidence="1 2">
    <name type="scientific">Rangifer tarandus platyrhynchus</name>
    <name type="common">Svalbard reindeer</name>
    <dbReference type="NCBI Taxonomy" id="3082113"/>
    <lineage>
        <taxon>Eukaryota</taxon>
        <taxon>Metazoa</taxon>
        <taxon>Chordata</taxon>
        <taxon>Craniata</taxon>
        <taxon>Vertebrata</taxon>
        <taxon>Euteleostomi</taxon>
        <taxon>Mammalia</taxon>
        <taxon>Eutheria</taxon>
        <taxon>Laurasiatheria</taxon>
        <taxon>Artiodactyla</taxon>
        <taxon>Ruminantia</taxon>
        <taxon>Pecora</taxon>
        <taxon>Cervidae</taxon>
        <taxon>Odocoileinae</taxon>
        <taxon>Rangifer</taxon>
    </lineage>
</organism>
<comment type="caution">
    <text evidence="1">The sequence shown here is derived from an EMBL/GenBank/DDBJ whole genome shotgun (WGS) entry which is preliminary data.</text>
</comment>
<reference evidence="1" key="1">
    <citation type="submission" date="2023-04" db="EMBL/GenBank/DDBJ databases">
        <authorList>
            <consortium name="ELIXIR-Norway"/>
        </authorList>
    </citation>
    <scope>NUCLEOTIDE SEQUENCE [LARGE SCALE GENOMIC DNA]</scope>
</reference>
<protein>
    <submittedName>
        <fullName evidence="1">Uncharacterized protein</fullName>
    </submittedName>
</protein>
<dbReference type="Proteomes" id="UP001176941">
    <property type="component" value="Unassembled WGS sequence"/>
</dbReference>
<evidence type="ECO:0000313" key="2">
    <source>
        <dbReference type="Proteomes" id="UP001176941"/>
    </source>
</evidence>
<gene>
    <name evidence="1" type="ORF">MRATA1EN1_LOCUS32265</name>
</gene>
<keyword evidence="2" id="KW-1185">Reference proteome</keyword>
<evidence type="ECO:0000313" key="1">
    <source>
        <dbReference type="EMBL" id="CAI9150647.1"/>
    </source>
</evidence>
<proteinExistence type="predicted"/>
<dbReference type="EMBL" id="CATKSN020000973">
    <property type="protein sequence ID" value="CAI9150647.1"/>
    <property type="molecule type" value="Genomic_DNA"/>
</dbReference>